<dbReference type="RefSeq" id="WP_130541529.1">
    <property type="nucleotide sequence ID" value="NZ_CP042431.1"/>
</dbReference>
<organism evidence="1 2">
    <name type="scientific">Pseudobacter ginsenosidimutans</name>
    <dbReference type="NCBI Taxonomy" id="661488"/>
    <lineage>
        <taxon>Bacteria</taxon>
        <taxon>Pseudomonadati</taxon>
        <taxon>Bacteroidota</taxon>
        <taxon>Chitinophagia</taxon>
        <taxon>Chitinophagales</taxon>
        <taxon>Chitinophagaceae</taxon>
        <taxon>Pseudobacter</taxon>
    </lineage>
</organism>
<dbReference type="Proteomes" id="UP000293874">
    <property type="component" value="Unassembled WGS sequence"/>
</dbReference>
<name>A0A4Q7MR03_9BACT</name>
<sequence>MNLNISNLAKDMLNAAKPILNDYWKEVKPYVEKESKAFAQNLAMIAKLKLQGKITREEALIHIQIQRNSYRAVLTAVEGLGILMVEKALNAAIGAIRNAVNTAIGWSLL</sequence>
<evidence type="ECO:0000313" key="1">
    <source>
        <dbReference type="EMBL" id="RZS70987.1"/>
    </source>
</evidence>
<dbReference type="EMBL" id="SGXA01000002">
    <property type="protein sequence ID" value="RZS70987.1"/>
    <property type="molecule type" value="Genomic_DNA"/>
</dbReference>
<gene>
    <name evidence="1" type="ORF">EV199_2886</name>
</gene>
<reference evidence="1 2" key="1">
    <citation type="submission" date="2019-02" db="EMBL/GenBank/DDBJ databases">
        <title>Genomic Encyclopedia of Type Strains, Phase IV (KMG-IV): sequencing the most valuable type-strain genomes for metagenomic binning, comparative biology and taxonomic classification.</title>
        <authorList>
            <person name="Goeker M."/>
        </authorList>
    </citation>
    <scope>NUCLEOTIDE SEQUENCE [LARGE SCALE GENOMIC DNA]</scope>
    <source>
        <strain evidence="1 2">DSM 18116</strain>
    </source>
</reference>
<accession>A0A4Q7MR03</accession>
<dbReference type="OrthoDB" id="674954at2"/>
<keyword evidence="2" id="KW-1185">Reference proteome</keyword>
<proteinExistence type="predicted"/>
<protein>
    <submittedName>
        <fullName evidence="1">Uncharacterized protein</fullName>
    </submittedName>
</protein>
<evidence type="ECO:0000313" key="2">
    <source>
        <dbReference type="Proteomes" id="UP000293874"/>
    </source>
</evidence>
<dbReference type="AlphaFoldDB" id="A0A4Q7MR03"/>
<comment type="caution">
    <text evidence="1">The sequence shown here is derived from an EMBL/GenBank/DDBJ whole genome shotgun (WGS) entry which is preliminary data.</text>
</comment>